<evidence type="ECO:0000256" key="1">
    <source>
        <dbReference type="SAM" id="MobiDB-lite"/>
    </source>
</evidence>
<dbReference type="EMBL" id="NJHN03000095">
    <property type="protein sequence ID" value="KAH9416175.1"/>
    <property type="molecule type" value="Genomic_DNA"/>
</dbReference>
<evidence type="ECO:0000313" key="4">
    <source>
        <dbReference type="Proteomes" id="UP000887458"/>
    </source>
</evidence>
<feature type="transmembrane region" description="Helical" evidence="2">
    <location>
        <begin position="600"/>
        <end position="623"/>
    </location>
</feature>
<feature type="compositionally biased region" description="Basic residues" evidence="1">
    <location>
        <begin position="827"/>
        <end position="837"/>
    </location>
</feature>
<name>A0ABQ8J1C7_DERPT</name>
<keyword evidence="2" id="KW-1133">Transmembrane helix</keyword>
<reference evidence="3 4" key="1">
    <citation type="journal article" date="2018" name="J. Allergy Clin. Immunol.">
        <title>High-quality assembly of Dermatophagoides pteronyssinus genome and transcriptome reveals a wide range of novel allergens.</title>
        <authorList>
            <person name="Liu X.Y."/>
            <person name="Yang K.Y."/>
            <person name="Wang M.Q."/>
            <person name="Kwok J.S."/>
            <person name="Zeng X."/>
            <person name="Yang Z."/>
            <person name="Xiao X.J."/>
            <person name="Lau C.P."/>
            <person name="Li Y."/>
            <person name="Huang Z.M."/>
            <person name="Ba J.G."/>
            <person name="Yim A.K."/>
            <person name="Ouyang C.Y."/>
            <person name="Ngai S.M."/>
            <person name="Chan T.F."/>
            <person name="Leung E.L."/>
            <person name="Liu L."/>
            <person name="Liu Z.G."/>
            <person name="Tsui S.K."/>
        </authorList>
    </citation>
    <scope>NUCLEOTIDE SEQUENCE [LARGE SCALE GENOMIC DNA]</scope>
    <source>
        <strain evidence="3">Derp</strain>
    </source>
</reference>
<dbReference type="Proteomes" id="UP000887458">
    <property type="component" value="Unassembled WGS sequence"/>
</dbReference>
<feature type="compositionally biased region" description="Basic residues" evidence="1">
    <location>
        <begin position="786"/>
        <end position="813"/>
    </location>
</feature>
<proteinExistence type="predicted"/>
<keyword evidence="4" id="KW-1185">Reference proteome</keyword>
<gene>
    <name evidence="3" type="ORF">DERP_000672</name>
</gene>
<keyword evidence="2" id="KW-0472">Membrane</keyword>
<keyword evidence="2" id="KW-0812">Transmembrane</keyword>
<organism evidence="3 4">
    <name type="scientific">Dermatophagoides pteronyssinus</name>
    <name type="common">European house dust mite</name>
    <dbReference type="NCBI Taxonomy" id="6956"/>
    <lineage>
        <taxon>Eukaryota</taxon>
        <taxon>Metazoa</taxon>
        <taxon>Ecdysozoa</taxon>
        <taxon>Arthropoda</taxon>
        <taxon>Chelicerata</taxon>
        <taxon>Arachnida</taxon>
        <taxon>Acari</taxon>
        <taxon>Acariformes</taxon>
        <taxon>Sarcoptiformes</taxon>
        <taxon>Astigmata</taxon>
        <taxon>Psoroptidia</taxon>
        <taxon>Analgoidea</taxon>
        <taxon>Pyroglyphidae</taxon>
        <taxon>Dermatophagoidinae</taxon>
        <taxon>Dermatophagoides</taxon>
    </lineage>
</organism>
<sequence>MNPIQLPDADQCKQLDHYGHIELILDMGLDYGFSIFINYDHNDGVNKSNTCNYTCINSFTGNFRPIQSKNKSLQICQQTSEELCQHFIKSNIFINNVRMIFILNKTFYYFLFNDKKLYSYTVDHLPITFNNEFKDFKNISKWFGKNLNDYHIKTSMLIPVKQEKSNSSFIVWTLKETIDFEVLFENQLNNDNNQQQQQQPKQFAQINKTDIDYDRIRQIYLIKQQISNRLNNFDLILFQQQSYSTIRFCRDCKKSKMYPPLSTLPMKTIFNCPINICFWPLIDSIVYSESKNCYYFFQGRYLFTYNVSNNQLKMSQNPFKFNVQIIQNLIYGETGDEIFLIIYMDQYDNNQFYMYEYSITHGIYSKSDKVNIKLSIDQQQEKENFRLITGLIDYNEHLLIIILEIDNKYCWKIFYFDNGGRLFIEKQSYWTTLPITSMFINKYIHLLIGSQIFILKTTKLSEFIQNQNSIYQFDCIRLDFVHYINCWKDSKLDDKIEIMSKHRLRMFEWFKYYVNSDDDTIITSNDKNFIKKCRLITKNDQKNYRLSTKKGLEQLNFQKDGIIIDYKSLQNDKKITDKIIDDYNKSSMIKNNDQEIYFPIYRFVSFGMIITLILCTVYICFYINHLVWITLKKCYRFFCCKGNLFEQEQKLLKIQQQQQMMQMHAMQQHWKEMLIMKQFDEILKKSRVMSINKNKKRPKSSLTPPPLSSPSTTTEKIILKSTITEPFTIKNNYDYNKNNNNDDNRNYQKSEFEYSKSSLSGLTITNNQNQNNNRKSVTESSISTRMPKRTKKEKRKKGGGGRRTSPFRRNNRKSKTEFETKSISTKLKGKGRRKKLSGGREKSVKRNYRKQLETTENDFDSTSESKS</sequence>
<feature type="region of interest" description="Disordered" evidence="1">
    <location>
        <begin position="693"/>
        <end position="715"/>
    </location>
</feature>
<feature type="region of interest" description="Disordered" evidence="1">
    <location>
        <begin position="762"/>
        <end position="867"/>
    </location>
</feature>
<evidence type="ECO:0000313" key="3">
    <source>
        <dbReference type="EMBL" id="KAH9416175.1"/>
    </source>
</evidence>
<comment type="caution">
    <text evidence="3">The sequence shown here is derived from an EMBL/GenBank/DDBJ whole genome shotgun (WGS) entry which is preliminary data.</text>
</comment>
<feature type="compositionally biased region" description="Polar residues" evidence="1">
    <location>
        <begin position="774"/>
        <end position="784"/>
    </location>
</feature>
<evidence type="ECO:0000256" key="2">
    <source>
        <dbReference type="SAM" id="Phobius"/>
    </source>
</evidence>
<protein>
    <submittedName>
        <fullName evidence="3">Uncharacterized protein</fullName>
    </submittedName>
</protein>
<reference evidence="3 4" key="2">
    <citation type="journal article" date="2022" name="Mol. Biol. Evol.">
        <title>Comparative Genomics Reveals Insights into the Divergent Evolution of Astigmatic Mites and Household Pest Adaptations.</title>
        <authorList>
            <person name="Xiong Q."/>
            <person name="Wan A.T."/>
            <person name="Liu X."/>
            <person name="Fung C.S."/>
            <person name="Xiao X."/>
            <person name="Malainual N."/>
            <person name="Hou J."/>
            <person name="Wang L."/>
            <person name="Wang M."/>
            <person name="Yang K.Y."/>
            <person name="Cui Y."/>
            <person name="Leung E.L."/>
            <person name="Nong W."/>
            <person name="Shin S.K."/>
            <person name="Au S.W."/>
            <person name="Jeong K.Y."/>
            <person name="Chew F.T."/>
            <person name="Hui J.H."/>
            <person name="Leung T.F."/>
            <person name="Tungtrongchitr A."/>
            <person name="Zhong N."/>
            <person name="Liu Z."/>
            <person name="Tsui S.K."/>
        </authorList>
    </citation>
    <scope>NUCLEOTIDE SEQUENCE [LARGE SCALE GENOMIC DNA]</scope>
    <source>
        <strain evidence="3">Derp</strain>
    </source>
</reference>
<accession>A0ABQ8J1C7</accession>